<evidence type="ECO:0000256" key="1">
    <source>
        <dbReference type="ARBA" id="ARBA00007447"/>
    </source>
</evidence>
<evidence type="ECO:0000313" key="6">
    <source>
        <dbReference type="EMBL" id="CAF1245984.1"/>
    </source>
</evidence>
<dbReference type="PROSITE" id="PS51767">
    <property type="entry name" value="PEPTIDASE_A1"/>
    <property type="match status" value="1"/>
</dbReference>
<evidence type="ECO:0000313" key="8">
    <source>
        <dbReference type="EMBL" id="CAF4011927.1"/>
    </source>
</evidence>
<proteinExistence type="inferred from homology"/>
<dbReference type="Gene3D" id="2.40.70.10">
    <property type="entry name" value="Acid Proteases"/>
    <property type="match status" value="2"/>
</dbReference>
<dbReference type="InterPro" id="IPR034164">
    <property type="entry name" value="Pepsin-like_dom"/>
</dbReference>
<dbReference type="InterPro" id="IPR001969">
    <property type="entry name" value="Aspartic_peptidase_AS"/>
</dbReference>
<dbReference type="OrthoDB" id="5853681at2759"/>
<accession>A0A814ZIV9</accession>
<dbReference type="PANTHER" id="PTHR47966">
    <property type="entry name" value="BETA-SITE APP-CLEAVING ENZYME, ISOFORM A-RELATED"/>
    <property type="match status" value="1"/>
</dbReference>
<feature type="disulfide bond" evidence="3">
    <location>
        <begin position="388"/>
        <end position="420"/>
    </location>
</feature>
<evidence type="ECO:0000313" key="9">
    <source>
        <dbReference type="EMBL" id="CAF4219960.1"/>
    </source>
</evidence>
<gene>
    <name evidence="6" type="ORF">GPM918_LOCUS25893</name>
    <name evidence="7" type="ORF">OVA965_LOCUS33611</name>
    <name evidence="8" type="ORF">SRO942_LOCUS25956</name>
    <name evidence="9" type="ORF">TMI583_LOCUS34502</name>
</gene>
<dbReference type="Proteomes" id="UP000663829">
    <property type="component" value="Unassembled WGS sequence"/>
</dbReference>
<keyword evidence="4" id="KW-0378">Hydrolase</keyword>
<evidence type="ECO:0000256" key="2">
    <source>
        <dbReference type="PIRSR" id="PIRSR601461-1"/>
    </source>
</evidence>
<dbReference type="PRINTS" id="PR00792">
    <property type="entry name" value="PEPSIN"/>
</dbReference>
<dbReference type="GO" id="GO:0006508">
    <property type="term" value="P:proteolysis"/>
    <property type="evidence" value="ECO:0007669"/>
    <property type="project" value="UniProtKB-KW"/>
</dbReference>
<dbReference type="Proteomes" id="UP000681722">
    <property type="component" value="Unassembled WGS sequence"/>
</dbReference>
<feature type="domain" description="Peptidase A1" evidence="5">
    <location>
        <begin position="97"/>
        <end position="456"/>
    </location>
</feature>
<dbReference type="GO" id="GO:0004190">
    <property type="term" value="F:aspartic-type endopeptidase activity"/>
    <property type="evidence" value="ECO:0007669"/>
    <property type="project" value="UniProtKB-KW"/>
</dbReference>
<dbReference type="InterPro" id="IPR001461">
    <property type="entry name" value="Aspartic_peptidase_A1"/>
</dbReference>
<reference evidence="6" key="1">
    <citation type="submission" date="2021-02" db="EMBL/GenBank/DDBJ databases">
        <authorList>
            <person name="Nowell W R."/>
        </authorList>
    </citation>
    <scope>NUCLEOTIDE SEQUENCE</scope>
</reference>
<dbReference type="AlphaFoldDB" id="A0A814ZIV9"/>
<protein>
    <recommendedName>
        <fullName evidence="5">Peptidase A1 domain-containing protein</fullName>
    </recommendedName>
</protein>
<keyword evidence="4" id="KW-0645">Protease</keyword>
<dbReference type="Proteomes" id="UP000682733">
    <property type="component" value="Unassembled WGS sequence"/>
</dbReference>
<keyword evidence="3" id="KW-1015">Disulfide bond</keyword>
<organism evidence="6 10">
    <name type="scientific">Didymodactylos carnosus</name>
    <dbReference type="NCBI Taxonomy" id="1234261"/>
    <lineage>
        <taxon>Eukaryota</taxon>
        <taxon>Metazoa</taxon>
        <taxon>Spiralia</taxon>
        <taxon>Gnathifera</taxon>
        <taxon>Rotifera</taxon>
        <taxon>Eurotatoria</taxon>
        <taxon>Bdelloidea</taxon>
        <taxon>Philodinida</taxon>
        <taxon>Philodinidae</taxon>
        <taxon>Didymodactylos</taxon>
    </lineage>
</organism>
<dbReference type="EMBL" id="CAJNOQ010010215">
    <property type="protein sequence ID" value="CAF1245984.1"/>
    <property type="molecule type" value="Genomic_DNA"/>
</dbReference>
<feature type="active site" evidence="2">
    <location>
        <position position="113"/>
    </location>
</feature>
<dbReference type="SUPFAM" id="SSF50630">
    <property type="entry name" value="Acid proteases"/>
    <property type="match status" value="1"/>
</dbReference>
<dbReference type="EMBL" id="CAJOBA010049086">
    <property type="protein sequence ID" value="CAF4219960.1"/>
    <property type="molecule type" value="Genomic_DNA"/>
</dbReference>
<evidence type="ECO:0000313" key="7">
    <source>
        <dbReference type="EMBL" id="CAF1418390.1"/>
    </source>
</evidence>
<dbReference type="InterPro" id="IPR021109">
    <property type="entry name" value="Peptidase_aspartic_dom_sf"/>
</dbReference>
<evidence type="ECO:0000256" key="3">
    <source>
        <dbReference type="PIRSR" id="PIRSR601461-2"/>
    </source>
</evidence>
<evidence type="ECO:0000259" key="5">
    <source>
        <dbReference type="PROSITE" id="PS51767"/>
    </source>
</evidence>
<keyword evidence="4" id="KW-0064">Aspartyl protease</keyword>
<dbReference type="PANTHER" id="PTHR47966:SF47">
    <property type="entry name" value="ENDOPEPTIDASE, PUTATIVE (AFU_ORTHOLOGUE AFUA_3G01220)-RELATED"/>
    <property type="match status" value="1"/>
</dbReference>
<dbReference type="EMBL" id="CAJOBC010012409">
    <property type="protein sequence ID" value="CAF4011927.1"/>
    <property type="molecule type" value="Genomic_DNA"/>
</dbReference>
<dbReference type="EMBL" id="CAJNOK010027334">
    <property type="protein sequence ID" value="CAF1418390.1"/>
    <property type="molecule type" value="Genomic_DNA"/>
</dbReference>
<dbReference type="PROSITE" id="PS00141">
    <property type="entry name" value="ASP_PROTEASE"/>
    <property type="match status" value="2"/>
</dbReference>
<feature type="active site" evidence="2">
    <location>
        <position position="351"/>
    </location>
</feature>
<keyword evidence="10" id="KW-1185">Reference proteome</keyword>
<dbReference type="Proteomes" id="UP000677228">
    <property type="component" value="Unassembled WGS sequence"/>
</dbReference>
<comment type="caution">
    <text evidence="6">The sequence shown here is derived from an EMBL/GenBank/DDBJ whole genome shotgun (WGS) entry which is preliminary data.</text>
</comment>
<dbReference type="CDD" id="cd05471">
    <property type="entry name" value="pepsin_like"/>
    <property type="match status" value="1"/>
</dbReference>
<evidence type="ECO:0000256" key="4">
    <source>
        <dbReference type="RuleBase" id="RU000454"/>
    </source>
</evidence>
<dbReference type="Pfam" id="PF00026">
    <property type="entry name" value="Asp"/>
    <property type="match status" value="1"/>
</dbReference>
<name>A0A814ZIV9_9BILA</name>
<comment type="similarity">
    <text evidence="1 4">Belongs to the peptidase A1 family.</text>
</comment>
<dbReference type="InterPro" id="IPR033121">
    <property type="entry name" value="PEPTIDASE_A1"/>
</dbReference>
<sequence>MNQVLLWLVVLVGFVAIVLEAVAVRKRVLKGFTVSGNTPPASQGPSPDRISDNVLTLTRQSRLSRPNYLKSMRQNNRVNGHMFAIVPLIEEEISAEFVAEITFGKQTFLAVVDTGSSDTWLAETGFACESDVTGDAEPQSACLFGPTYNPNMSCTFTKLPDLHFYIEYGDGEYLFGFMGTEKVTFGGISVKNQEVGVVNIAAWDGDGVTSGLVGLAFSALTSAYAGANETENTTFPVVYKPIFTNMYERNLLAPLFSFALVRGNQSFGGLLALGGIPDVPHSPIFASTPIQILYINGMAFDGDETTPVYTFYTVDLGGFVYEGSNLTKYNSSSFLTSMFSSSAGTLQAIVDTGTTLLYVPSAIANASNALFSPPAVYNSTAGAFTVPCDAIAPKFGVSIGRETFYINAKDLIFDNGDTTCVSGIVDGGEGPYILGDVFLKNVLAVFDLGAMEMRFAARECY</sequence>
<evidence type="ECO:0000313" key="10">
    <source>
        <dbReference type="Proteomes" id="UP000663829"/>
    </source>
</evidence>